<dbReference type="NCBIfam" id="TIGR01683">
    <property type="entry name" value="thiS"/>
    <property type="match status" value="1"/>
</dbReference>
<keyword evidence="4 8" id="KW-0808">Transferase</keyword>
<dbReference type="Proteomes" id="UP001304683">
    <property type="component" value="Chromosome"/>
</dbReference>
<evidence type="ECO:0000256" key="3">
    <source>
        <dbReference type="ARBA" id="ARBA00011960"/>
    </source>
</evidence>
<dbReference type="InterPro" id="IPR003749">
    <property type="entry name" value="ThiS/MoaD-like"/>
</dbReference>
<feature type="region of interest" description="Disordered" evidence="9">
    <location>
        <begin position="371"/>
        <end position="398"/>
    </location>
</feature>
<evidence type="ECO:0000256" key="1">
    <source>
        <dbReference type="ARBA" id="ARBA00002834"/>
    </source>
</evidence>
<comment type="pathway">
    <text evidence="2 8">Cofactor biosynthesis; thiamine diphosphate biosynthesis.</text>
</comment>
<keyword evidence="6 8" id="KW-0704">Schiff base</keyword>
<comment type="similarity">
    <text evidence="8">Belongs to the ThiG family.</text>
</comment>
<feature type="region of interest" description="Disordered" evidence="9">
    <location>
        <begin position="80"/>
        <end position="135"/>
    </location>
</feature>
<dbReference type="Pfam" id="PF05690">
    <property type="entry name" value="ThiG"/>
    <property type="match status" value="1"/>
</dbReference>
<comment type="function">
    <text evidence="1 8">Catalyzes the rearrangement of 1-deoxy-D-xylulose 5-phosphate (DXP) to produce the thiazole phosphate moiety of thiamine. Sulfur is provided by the thiocarboxylate moiety of the carrier protein ThiS. In vitro, sulfur can be provided by H(2)S.</text>
</comment>
<feature type="domain" description="Thiazole synthase ThiG" evidence="10">
    <location>
        <begin position="137"/>
        <end position="381"/>
    </location>
</feature>
<evidence type="ECO:0000256" key="4">
    <source>
        <dbReference type="ARBA" id="ARBA00022679"/>
    </source>
</evidence>
<organism evidence="11 12">
    <name type="scientific">Thermaerobacter composti</name>
    <dbReference type="NCBI Taxonomy" id="554949"/>
    <lineage>
        <taxon>Bacteria</taxon>
        <taxon>Bacillati</taxon>
        <taxon>Bacillota</taxon>
        <taxon>Clostridia</taxon>
        <taxon>Eubacteriales</taxon>
        <taxon>Clostridiales Family XVII. Incertae Sedis</taxon>
        <taxon>Thermaerobacter</taxon>
    </lineage>
</organism>
<reference evidence="11 12" key="1">
    <citation type="submission" date="2023-08" db="EMBL/GenBank/DDBJ databases">
        <title>Genome sequence of Thermaerobacter compostii strain Ins1, a spore-forming filamentous bacterium isolated from a deep geothermal reservoir.</title>
        <authorList>
            <person name="Bregnard D."/>
            <person name="Gonzalez D."/>
            <person name="Junier P."/>
        </authorList>
    </citation>
    <scope>NUCLEOTIDE SEQUENCE [LARGE SCALE GENOMIC DNA]</scope>
    <source>
        <strain evidence="11 12">Ins1</strain>
    </source>
</reference>
<accession>A0ABZ0QM92</accession>
<dbReference type="Pfam" id="PF02597">
    <property type="entry name" value="ThiS"/>
    <property type="match status" value="1"/>
</dbReference>
<evidence type="ECO:0000256" key="8">
    <source>
        <dbReference type="HAMAP-Rule" id="MF_00443"/>
    </source>
</evidence>
<evidence type="ECO:0000259" key="10">
    <source>
        <dbReference type="Pfam" id="PF05690"/>
    </source>
</evidence>
<dbReference type="SUPFAM" id="SSF54285">
    <property type="entry name" value="MoaD/ThiS"/>
    <property type="match status" value="1"/>
</dbReference>
<evidence type="ECO:0000256" key="6">
    <source>
        <dbReference type="ARBA" id="ARBA00023270"/>
    </source>
</evidence>
<proteinExistence type="inferred from homology"/>
<evidence type="ECO:0000256" key="5">
    <source>
        <dbReference type="ARBA" id="ARBA00022977"/>
    </source>
</evidence>
<protein>
    <recommendedName>
        <fullName evidence="3 8">Thiazole synthase</fullName>
        <ecNumber evidence="3 8">2.8.1.10</ecNumber>
    </recommendedName>
</protein>
<dbReference type="InterPro" id="IPR012675">
    <property type="entry name" value="Beta-grasp_dom_sf"/>
</dbReference>
<dbReference type="PANTHER" id="PTHR34266:SF2">
    <property type="entry name" value="THIAZOLE SYNTHASE"/>
    <property type="match status" value="1"/>
</dbReference>
<dbReference type="Gene3D" id="3.20.20.70">
    <property type="entry name" value="Aldolase class I"/>
    <property type="match status" value="1"/>
</dbReference>
<evidence type="ECO:0000256" key="9">
    <source>
        <dbReference type="SAM" id="MobiDB-lite"/>
    </source>
</evidence>
<comment type="subunit">
    <text evidence="8">Homotetramer. Forms heterodimers with either ThiH or ThiS.</text>
</comment>
<dbReference type="CDD" id="cd04728">
    <property type="entry name" value="ThiG"/>
    <property type="match status" value="1"/>
</dbReference>
<name>A0ABZ0QM92_9FIRM</name>
<evidence type="ECO:0000256" key="7">
    <source>
        <dbReference type="ARBA" id="ARBA00049897"/>
    </source>
</evidence>
<feature type="binding site" evidence="8">
    <location>
        <position position="290"/>
    </location>
    <ligand>
        <name>1-deoxy-D-xylulose 5-phosphate</name>
        <dbReference type="ChEBI" id="CHEBI:57792"/>
    </ligand>
</feature>
<dbReference type="SUPFAM" id="SSF110399">
    <property type="entry name" value="ThiG-like"/>
    <property type="match status" value="1"/>
</dbReference>
<comment type="catalytic activity">
    <reaction evidence="7 8">
        <text>[ThiS sulfur-carrier protein]-C-terminal-Gly-aminoethanethioate + 2-iminoacetate + 1-deoxy-D-xylulose 5-phosphate = [ThiS sulfur-carrier protein]-C-terminal Gly-Gly + 2-[(2R,5Z)-2-carboxy-4-methylthiazol-5(2H)-ylidene]ethyl phosphate + 2 H2O + H(+)</text>
        <dbReference type="Rhea" id="RHEA:26297"/>
        <dbReference type="Rhea" id="RHEA-COMP:12909"/>
        <dbReference type="Rhea" id="RHEA-COMP:19908"/>
        <dbReference type="ChEBI" id="CHEBI:15377"/>
        <dbReference type="ChEBI" id="CHEBI:15378"/>
        <dbReference type="ChEBI" id="CHEBI:57792"/>
        <dbReference type="ChEBI" id="CHEBI:62899"/>
        <dbReference type="ChEBI" id="CHEBI:77846"/>
        <dbReference type="ChEBI" id="CHEBI:90778"/>
        <dbReference type="ChEBI" id="CHEBI:232372"/>
        <dbReference type="EC" id="2.8.1.10"/>
    </reaction>
</comment>
<dbReference type="InterPro" id="IPR033983">
    <property type="entry name" value="Thiazole_synthase_ThiG"/>
</dbReference>
<dbReference type="InterPro" id="IPR016155">
    <property type="entry name" value="Mopterin_synth/thiamin_S_b"/>
</dbReference>
<keyword evidence="8" id="KW-0963">Cytoplasm</keyword>
<feature type="active site" description="Schiff-base intermediate with DXP" evidence="8">
    <location>
        <position position="229"/>
    </location>
</feature>
<gene>
    <name evidence="11" type="primary">thiS</name>
    <name evidence="8" type="synonym">thiG</name>
    <name evidence="11" type="ORF">Q5761_09545</name>
</gene>
<feature type="binding site" evidence="8">
    <location>
        <begin position="316"/>
        <end position="317"/>
    </location>
    <ligand>
        <name>1-deoxy-D-xylulose 5-phosphate</name>
        <dbReference type="ChEBI" id="CHEBI:57792"/>
    </ligand>
</feature>
<feature type="compositionally biased region" description="Pro residues" evidence="9">
    <location>
        <begin position="85"/>
        <end position="94"/>
    </location>
</feature>
<dbReference type="HAMAP" id="MF_00443">
    <property type="entry name" value="ThiG"/>
    <property type="match status" value="1"/>
</dbReference>
<comment type="subcellular location">
    <subcellularLocation>
        <location evidence="8">Cytoplasm</location>
    </subcellularLocation>
</comment>
<dbReference type="EMBL" id="CP132508">
    <property type="protein sequence ID" value="WPD18597.1"/>
    <property type="molecule type" value="Genomic_DNA"/>
</dbReference>
<dbReference type="EC" id="2.8.1.10" evidence="3 8"/>
<keyword evidence="5 8" id="KW-0784">Thiamine biosynthesis</keyword>
<keyword evidence="12" id="KW-1185">Reference proteome</keyword>
<dbReference type="InterPro" id="IPR008867">
    <property type="entry name" value="ThiG"/>
</dbReference>
<evidence type="ECO:0000313" key="12">
    <source>
        <dbReference type="Proteomes" id="UP001304683"/>
    </source>
</evidence>
<dbReference type="InterPro" id="IPR013785">
    <property type="entry name" value="Aldolase_TIM"/>
</dbReference>
<evidence type="ECO:0000313" key="11">
    <source>
        <dbReference type="EMBL" id="WPD18597.1"/>
    </source>
</evidence>
<feature type="binding site" evidence="8">
    <location>
        <begin position="338"/>
        <end position="339"/>
    </location>
    <ligand>
        <name>1-deoxy-D-xylulose 5-phosphate</name>
        <dbReference type="ChEBI" id="CHEBI:57792"/>
    </ligand>
</feature>
<evidence type="ECO:0000256" key="2">
    <source>
        <dbReference type="ARBA" id="ARBA00004948"/>
    </source>
</evidence>
<dbReference type="Gene3D" id="3.10.20.30">
    <property type="match status" value="1"/>
</dbReference>
<dbReference type="InterPro" id="IPR010035">
    <property type="entry name" value="Thi_S"/>
</dbReference>
<dbReference type="PANTHER" id="PTHR34266">
    <property type="entry name" value="THIAZOLE SYNTHASE"/>
    <property type="match status" value="1"/>
</dbReference>
<sequence length="398" mass="41053">MMAVSDVPTVTVLVNGKPVAVSGRPAGNGPTLVDLLAQMGYSADAPVAVAVDGRVVPRRQWAEFVLRETHRVQVVKAMAGGAPAPDSPAAPEGPVPSDGPLHRQPTSLGPDPAAPEAPVPSDGSPPAGSSETDPLVIAGRTFRSRLFLGTGKYSDPATMVAALERSGTEMVTVAMRLIDPDDPAGGDILAHIDRSRYHLLPNTAGATTAEQAIGIAHLAREALGTNWIKLEVIGDPRTLLPDLQGTLEATRRLVRDGFVVLPYCTADLVTCLRLEDAGAAAVMPLAAPIGTGQGMQDWVGIQRVIERVSVPVIVDAGLGVPSDAAIAMEMGASAVLVNTAIARAKNPPLMAEAFRWGVIAGRQAFLAGRMPPQREASASSPVRGVPQLQGIAAPGGSG</sequence>
<dbReference type="CDD" id="cd00565">
    <property type="entry name" value="Ubl_ThiS"/>
    <property type="match status" value="1"/>
</dbReference>